<feature type="region of interest" description="Disordered" evidence="1">
    <location>
        <begin position="1"/>
        <end position="90"/>
    </location>
</feature>
<dbReference type="EMBL" id="JBJQOH010000001">
    <property type="protein sequence ID" value="KAL3699565.1"/>
    <property type="molecule type" value="Genomic_DNA"/>
</dbReference>
<feature type="compositionally biased region" description="Basic and acidic residues" evidence="1">
    <location>
        <begin position="1"/>
        <end position="15"/>
    </location>
</feature>
<organism evidence="2 3">
    <name type="scientific">Riccia sorocarpa</name>
    <dbReference type="NCBI Taxonomy" id="122646"/>
    <lineage>
        <taxon>Eukaryota</taxon>
        <taxon>Viridiplantae</taxon>
        <taxon>Streptophyta</taxon>
        <taxon>Embryophyta</taxon>
        <taxon>Marchantiophyta</taxon>
        <taxon>Marchantiopsida</taxon>
        <taxon>Marchantiidae</taxon>
        <taxon>Marchantiales</taxon>
        <taxon>Ricciaceae</taxon>
        <taxon>Riccia</taxon>
    </lineage>
</organism>
<evidence type="ECO:0000313" key="2">
    <source>
        <dbReference type="EMBL" id="KAL3699565.1"/>
    </source>
</evidence>
<dbReference type="Proteomes" id="UP001633002">
    <property type="component" value="Unassembled WGS sequence"/>
</dbReference>
<protein>
    <submittedName>
        <fullName evidence="2">Uncharacterized protein</fullName>
    </submittedName>
</protein>
<name>A0ABD3IAW1_9MARC</name>
<reference evidence="2 3" key="1">
    <citation type="submission" date="2024-09" db="EMBL/GenBank/DDBJ databases">
        <title>Chromosome-scale assembly of Riccia sorocarpa.</title>
        <authorList>
            <person name="Paukszto L."/>
        </authorList>
    </citation>
    <scope>NUCLEOTIDE SEQUENCE [LARGE SCALE GENOMIC DNA]</scope>
    <source>
        <strain evidence="2">LP-2024</strain>
        <tissue evidence="2">Aerial parts of the thallus</tissue>
    </source>
</reference>
<dbReference type="AlphaFoldDB" id="A0ABD3IAW1"/>
<comment type="caution">
    <text evidence="2">The sequence shown here is derived from an EMBL/GenBank/DDBJ whole genome shotgun (WGS) entry which is preliminary data.</text>
</comment>
<feature type="compositionally biased region" description="Basic and acidic residues" evidence="1">
    <location>
        <begin position="60"/>
        <end position="75"/>
    </location>
</feature>
<feature type="compositionally biased region" description="Basic residues" evidence="1">
    <location>
        <begin position="16"/>
        <end position="27"/>
    </location>
</feature>
<evidence type="ECO:0000256" key="1">
    <source>
        <dbReference type="SAM" id="MobiDB-lite"/>
    </source>
</evidence>
<keyword evidence="3" id="KW-1185">Reference proteome</keyword>
<accession>A0ABD3IAW1</accession>
<proteinExistence type="predicted"/>
<evidence type="ECO:0000313" key="3">
    <source>
        <dbReference type="Proteomes" id="UP001633002"/>
    </source>
</evidence>
<gene>
    <name evidence="2" type="ORF">R1sor_017587</name>
</gene>
<sequence length="90" mass="10373">MGRKNSEGLSDETKRVIGRRQRRKRRGEKGSRYQISLNPQEDEAELRTQETGLVTPAGRSRKESSSPDSRGREETAQLFLPLPRPRDEHE</sequence>